<dbReference type="InterPro" id="IPR012338">
    <property type="entry name" value="Beta-lactam/transpept-like"/>
</dbReference>
<feature type="non-terminal residue" evidence="2">
    <location>
        <position position="1"/>
    </location>
</feature>
<dbReference type="SUPFAM" id="SSF56601">
    <property type="entry name" value="beta-lactamase/transpeptidase-like"/>
    <property type="match status" value="1"/>
</dbReference>
<dbReference type="Pfam" id="PF00905">
    <property type="entry name" value="Transpeptidase"/>
    <property type="match status" value="1"/>
</dbReference>
<sequence>ESFLSGQSGSKTVEVDPTGNIVRELGKVKPIPGNNLHLTIDINLQRKAEEVLKKWIEKARERRDEKNNEYYKAPAGSLVILDAKTNQILALTSYPTYDPNIFIGGISEKDWSNLNNPESNFPLYNRTLMSYSPGSIYKVVTAAAGLGENLVEPYGKNYKCLGVWKELGDEYKRYCWKKWGHGDINLIEGIQESCNIVFYEIGLSLHNNSKKSGDAFYHYSKILGLDEPTGVDLPFESKGIIPNKK</sequence>
<dbReference type="Gene3D" id="3.90.1310.10">
    <property type="entry name" value="Penicillin-binding protein 2a (Domain 2)"/>
    <property type="match status" value="1"/>
</dbReference>
<feature type="non-terminal residue" evidence="2">
    <location>
        <position position="245"/>
    </location>
</feature>
<gene>
    <name evidence="2" type="ORF">S03H2_59417</name>
</gene>
<evidence type="ECO:0000313" key="2">
    <source>
        <dbReference type="EMBL" id="GAH82095.1"/>
    </source>
</evidence>
<feature type="domain" description="Penicillin-binding protein transpeptidase" evidence="1">
    <location>
        <begin position="76"/>
        <end position="244"/>
    </location>
</feature>
<dbReference type="GO" id="GO:0071555">
    <property type="term" value="P:cell wall organization"/>
    <property type="evidence" value="ECO:0007669"/>
    <property type="project" value="TreeGrafter"/>
</dbReference>
<comment type="caution">
    <text evidence="2">The sequence shown here is derived from an EMBL/GenBank/DDBJ whole genome shotgun (WGS) entry which is preliminary data.</text>
</comment>
<dbReference type="GO" id="GO:0005886">
    <property type="term" value="C:plasma membrane"/>
    <property type="evidence" value="ECO:0007669"/>
    <property type="project" value="TreeGrafter"/>
</dbReference>
<dbReference type="SUPFAM" id="SSF56519">
    <property type="entry name" value="Penicillin binding protein dimerisation domain"/>
    <property type="match status" value="1"/>
</dbReference>
<evidence type="ECO:0000259" key="1">
    <source>
        <dbReference type="Pfam" id="PF00905"/>
    </source>
</evidence>
<proteinExistence type="predicted"/>
<name>X1JKV8_9ZZZZ</name>
<organism evidence="2">
    <name type="scientific">marine sediment metagenome</name>
    <dbReference type="NCBI Taxonomy" id="412755"/>
    <lineage>
        <taxon>unclassified sequences</taxon>
        <taxon>metagenomes</taxon>
        <taxon>ecological metagenomes</taxon>
    </lineage>
</organism>
<accession>X1JKV8</accession>
<dbReference type="AlphaFoldDB" id="X1JKV8"/>
<dbReference type="EMBL" id="BARU01038207">
    <property type="protein sequence ID" value="GAH82095.1"/>
    <property type="molecule type" value="Genomic_DNA"/>
</dbReference>
<dbReference type="Gene3D" id="3.40.710.10">
    <property type="entry name" value="DD-peptidase/beta-lactamase superfamily"/>
    <property type="match status" value="1"/>
</dbReference>
<reference evidence="2" key="1">
    <citation type="journal article" date="2014" name="Front. Microbiol.">
        <title>High frequency of phylogenetically diverse reductive dehalogenase-homologous genes in deep subseafloor sedimentary metagenomes.</title>
        <authorList>
            <person name="Kawai M."/>
            <person name="Futagami T."/>
            <person name="Toyoda A."/>
            <person name="Takaki Y."/>
            <person name="Nishi S."/>
            <person name="Hori S."/>
            <person name="Arai W."/>
            <person name="Tsubouchi T."/>
            <person name="Morono Y."/>
            <person name="Uchiyama I."/>
            <person name="Ito T."/>
            <person name="Fujiyama A."/>
            <person name="Inagaki F."/>
            <person name="Takami H."/>
        </authorList>
    </citation>
    <scope>NUCLEOTIDE SEQUENCE</scope>
    <source>
        <strain evidence="2">Expedition CK06-06</strain>
    </source>
</reference>
<dbReference type="InterPro" id="IPR036138">
    <property type="entry name" value="PBP_dimer_sf"/>
</dbReference>
<dbReference type="GO" id="GO:0008658">
    <property type="term" value="F:penicillin binding"/>
    <property type="evidence" value="ECO:0007669"/>
    <property type="project" value="InterPro"/>
</dbReference>
<dbReference type="InterPro" id="IPR050515">
    <property type="entry name" value="Beta-lactam/transpept"/>
</dbReference>
<protein>
    <recommendedName>
        <fullName evidence="1">Penicillin-binding protein transpeptidase domain-containing protein</fullName>
    </recommendedName>
</protein>
<dbReference type="InterPro" id="IPR001460">
    <property type="entry name" value="PCN-bd_Tpept"/>
</dbReference>
<dbReference type="PANTHER" id="PTHR30627">
    <property type="entry name" value="PEPTIDOGLYCAN D,D-TRANSPEPTIDASE"/>
    <property type="match status" value="1"/>
</dbReference>